<keyword evidence="4" id="KW-1185">Reference proteome</keyword>
<feature type="transmembrane region" description="Helical" evidence="2">
    <location>
        <begin position="124"/>
        <end position="142"/>
    </location>
</feature>
<dbReference type="GO" id="GO:0005886">
    <property type="term" value="C:plasma membrane"/>
    <property type="evidence" value="ECO:0007669"/>
    <property type="project" value="TreeGrafter"/>
</dbReference>
<keyword evidence="2" id="KW-0812">Transmembrane</keyword>
<protein>
    <submittedName>
        <fullName evidence="3">Uncharacterized protein</fullName>
    </submittedName>
</protein>
<dbReference type="PANTHER" id="PTHR11972">
    <property type="entry name" value="NADPH OXIDASE"/>
    <property type="match status" value="1"/>
</dbReference>
<keyword evidence="2" id="KW-1133">Transmembrane helix</keyword>
<dbReference type="PANTHER" id="PTHR11972:SF153">
    <property type="entry name" value="SUPEROXIDE-GENERATING NADPH OXIDASE HEAVY CHAIN SUBUNIT A"/>
    <property type="match status" value="1"/>
</dbReference>
<keyword evidence="2" id="KW-0472">Membrane</keyword>
<evidence type="ECO:0000256" key="1">
    <source>
        <dbReference type="ARBA" id="ARBA00023002"/>
    </source>
</evidence>
<keyword evidence="1" id="KW-0560">Oxidoreductase</keyword>
<proteinExistence type="predicted"/>
<evidence type="ECO:0000313" key="3">
    <source>
        <dbReference type="EMBL" id="CAI8589359.1"/>
    </source>
</evidence>
<dbReference type="EMBL" id="OX451736">
    <property type="protein sequence ID" value="CAI8589359.1"/>
    <property type="molecule type" value="Genomic_DNA"/>
</dbReference>
<reference evidence="3 4" key="1">
    <citation type="submission" date="2023-01" db="EMBL/GenBank/DDBJ databases">
        <authorList>
            <person name="Kreplak J."/>
        </authorList>
    </citation>
    <scope>NUCLEOTIDE SEQUENCE [LARGE SCALE GENOMIC DNA]</scope>
</reference>
<dbReference type="GO" id="GO:0016174">
    <property type="term" value="F:NAD(P)H oxidase H2O2-forming activity"/>
    <property type="evidence" value="ECO:0007669"/>
    <property type="project" value="TreeGrafter"/>
</dbReference>
<evidence type="ECO:0000256" key="2">
    <source>
        <dbReference type="SAM" id="Phobius"/>
    </source>
</evidence>
<name>A0AAV0YXV2_VICFA</name>
<sequence length="189" mass="21601">MQLWQLETLLLQKDAYIGYSRALSYPSQALNENPKGLWRISLIGRMSCSYGCLQTIAAAIVIGVTLHVRNHLTCDFPRLVNSSEEEYKKYLNGAFGDHKPSYGDLVLGIEGLTGILMVSMPFGIHYLFVIVYMLLIIHGINLCLDREWTHQTTWMYLVVPILLYAGERTLRFFRSDLYSVNLIKASTQF</sequence>
<gene>
    <name evidence="3" type="ORF">VFH_I389880</name>
</gene>
<dbReference type="Proteomes" id="UP001157006">
    <property type="component" value="Chromosome 1L"/>
</dbReference>
<accession>A0AAV0YXV2</accession>
<evidence type="ECO:0000313" key="4">
    <source>
        <dbReference type="Proteomes" id="UP001157006"/>
    </source>
</evidence>
<dbReference type="AlphaFoldDB" id="A0AAV0YXV2"/>
<dbReference type="InterPro" id="IPR050369">
    <property type="entry name" value="RBOH/FRE"/>
</dbReference>
<organism evidence="3 4">
    <name type="scientific">Vicia faba</name>
    <name type="common">Broad bean</name>
    <name type="synonym">Faba vulgaris</name>
    <dbReference type="NCBI Taxonomy" id="3906"/>
    <lineage>
        <taxon>Eukaryota</taxon>
        <taxon>Viridiplantae</taxon>
        <taxon>Streptophyta</taxon>
        <taxon>Embryophyta</taxon>
        <taxon>Tracheophyta</taxon>
        <taxon>Spermatophyta</taxon>
        <taxon>Magnoliopsida</taxon>
        <taxon>eudicotyledons</taxon>
        <taxon>Gunneridae</taxon>
        <taxon>Pentapetalae</taxon>
        <taxon>rosids</taxon>
        <taxon>fabids</taxon>
        <taxon>Fabales</taxon>
        <taxon>Fabaceae</taxon>
        <taxon>Papilionoideae</taxon>
        <taxon>50 kb inversion clade</taxon>
        <taxon>NPAAA clade</taxon>
        <taxon>Hologalegina</taxon>
        <taxon>IRL clade</taxon>
        <taxon>Fabeae</taxon>
        <taxon>Vicia</taxon>
    </lineage>
</organism>